<dbReference type="SUPFAM" id="SSF52518">
    <property type="entry name" value="Thiamin diphosphate-binding fold (THDP-binding)"/>
    <property type="match status" value="1"/>
</dbReference>
<dbReference type="PANTHER" id="PTHR43380">
    <property type="entry name" value="2-OXOISOVALERATE DEHYDROGENASE SUBUNIT ALPHA, MITOCHONDRIAL"/>
    <property type="match status" value="1"/>
</dbReference>
<dbReference type="GO" id="GO:0003863">
    <property type="term" value="F:branched-chain 2-oxo acid dehydrogenase activity"/>
    <property type="evidence" value="ECO:0007669"/>
    <property type="project" value="UniProtKB-EC"/>
</dbReference>
<proteinExistence type="inferred from homology"/>
<keyword evidence="6" id="KW-1133">Transmembrane helix</keyword>
<sequence>MKRYPAFEPPEYVDWSPDPDVMREYREKIERDPTRRGYVEELDAGRLLDLYRGLLRFRLHDISLKRWVRQGVISKAWLGTGEEATTIGPVHALERSGPESDVVGPMIRNAGACHEMGMPLSDMFRGYLASADSPSRGRDLHIGSRAHGVVAPISMVSGLAPVIAGYGLAFRMRRARRLALTWVGDGATKTGSVHEAFNLAAVRRLPVIYIIQNNQVALGTHLEQHHAADGFADWGRLYGAAAASFDGNHVLDAYAATRWAAERCRSGVGPVFLAAETFRMGGHATHDEAEARQLFSDDTFAYWGRRDPIGCFEEWLVGCSLDLNSGARVDPGAAESSNRERLADCEASVVAEVEEAAEEALASRENMPRPDEALEDVYAEPPEDAGQRPAPYYD</sequence>
<dbReference type="AlphaFoldDB" id="A0AAE4Z8D8"/>
<keyword evidence="3 4" id="KW-0786">Thiamine pyrophosphate</keyword>
<comment type="similarity">
    <text evidence="4">Belongs to the BCKDHA family.</text>
</comment>
<evidence type="ECO:0000256" key="5">
    <source>
        <dbReference type="SAM" id="MobiDB-lite"/>
    </source>
</evidence>
<organism evidence="8 9">
    <name type="scientific">Candidatus Kutchimonas denitrificans</name>
    <dbReference type="NCBI Taxonomy" id="3056748"/>
    <lineage>
        <taxon>Bacteria</taxon>
        <taxon>Pseudomonadati</taxon>
        <taxon>Gemmatimonadota</taxon>
        <taxon>Gemmatimonadia</taxon>
        <taxon>Candidatus Palauibacterales</taxon>
        <taxon>Candidatus Palauibacteraceae</taxon>
        <taxon>Candidatus Kutchimonas</taxon>
    </lineage>
</organism>
<feature type="region of interest" description="Disordered" evidence="5">
    <location>
        <begin position="354"/>
        <end position="394"/>
    </location>
</feature>
<feature type="transmembrane region" description="Helical" evidence="6">
    <location>
        <begin position="149"/>
        <end position="169"/>
    </location>
</feature>
<evidence type="ECO:0000313" key="8">
    <source>
        <dbReference type="EMBL" id="NIR74377.1"/>
    </source>
</evidence>
<keyword evidence="6" id="KW-0812">Transmembrane</keyword>
<feature type="compositionally biased region" description="Acidic residues" evidence="5">
    <location>
        <begin position="373"/>
        <end position="383"/>
    </location>
</feature>
<evidence type="ECO:0000259" key="7">
    <source>
        <dbReference type="Pfam" id="PF00676"/>
    </source>
</evidence>
<evidence type="ECO:0000256" key="4">
    <source>
        <dbReference type="RuleBase" id="RU365014"/>
    </source>
</evidence>
<dbReference type="InterPro" id="IPR001017">
    <property type="entry name" value="DH_E1"/>
</dbReference>
<accession>A0AAE4Z8D8</accession>
<gene>
    <name evidence="8" type="ORF">GWO12_04590</name>
</gene>
<dbReference type="InterPro" id="IPR029061">
    <property type="entry name" value="THDP-binding"/>
</dbReference>
<evidence type="ECO:0000256" key="6">
    <source>
        <dbReference type="SAM" id="Phobius"/>
    </source>
</evidence>
<dbReference type="PANTHER" id="PTHR43380:SF1">
    <property type="entry name" value="2-OXOISOVALERATE DEHYDROGENASE SUBUNIT ALPHA, MITOCHONDRIAL"/>
    <property type="match status" value="1"/>
</dbReference>
<evidence type="ECO:0000256" key="1">
    <source>
        <dbReference type="ARBA" id="ARBA00001964"/>
    </source>
</evidence>
<dbReference type="GO" id="GO:0009083">
    <property type="term" value="P:branched-chain amino acid catabolic process"/>
    <property type="evidence" value="ECO:0007669"/>
    <property type="project" value="TreeGrafter"/>
</dbReference>
<dbReference type="EC" id="1.2.4.4" evidence="4"/>
<comment type="catalytic activity">
    <reaction evidence="4">
        <text>N(6)-[(R)-lipoyl]-L-lysyl-[protein] + 3-methyl-2-oxobutanoate + H(+) = N(6)-[(R)-S(8)-2-methylpropanoyldihydrolipoyl]-L-lysyl-[protein] + CO2</text>
        <dbReference type="Rhea" id="RHEA:13457"/>
        <dbReference type="Rhea" id="RHEA-COMP:10474"/>
        <dbReference type="Rhea" id="RHEA-COMP:10497"/>
        <dbReference type="ChEBI" id="CHEBI:11851"/>
        <dbReference type="ChEBI" id="CHEBI:15378"/>
        <dbReference type="ChEBI" id="CHEBI:16526"/>
        <dbReference type="ChEBI" id="CHEBI:83099"/>
        <dbReference type="ChEBI" id="CHEBI:83142"/>
        <dbReference type="EC" id="1.2.4.4"/>
    </reaction>
</comment>
<reference evidence="8 9" key="1">
    <citation type="submission" date="2020-01" db="EMBL/GenBank/DDBJ databases">
        <title>Genomes assembled from Gulf of Kutch pelagic sediment metagenomes.</title>
        <authorList>
            <person name="Chandrashekar M."/>
            <person name="Mahajan M.S."/>
            <person name="Dave K.J."/>
            <person name="Vatsa P."/>
            <person name="Nathani N.M."/>
        </authorList>
    </citation>
    <scope>NUCLEOTIDE SEQUENCE [LARGE SCALE GENOMIC DNA]</scope>
    <source>
        <strain evidence="8">KS3-K002</strain>
    </source>
</reference>
<comment type="function">
    <text evidence="4">The branched-chain alpha-keto dehydrogenase complex catalyzes the overall conversion of alpha-keto acids to acyl-CoA and CO(2). It contains multiple copies of three enzymatic components: branched-chain alpha-keto acid decarboxylase (E1), lipoamide acyltransferase (E2) and lipoamide dehydrogenase (E3).</text>
</comment>
<comment type="cofactor">
    <cofactor evidence="1 4">
        <name>thiamine diphosphate</name>
        <dbReference type="ChEBI" id="CHEBI:58937"/>
    </cofactor>
</comment>
<keyword evidence="6" id="KW-0472">Membrane</keyword>
<evidence type="ECO:0000256" key="3">
    <source>
        <dbReference type="ARBA" id="ARBA00023052"/>
    </source>
</evidence>
<evidence type="ECO:0000313" key="9">
    <source>
        <dbReference type="Proteomes" id="UP000702544"/>
    </source>
</evidence>
<dbReference type="Proteomes" id="UP000702544">
    <property type="component" value="Unassembled WGS sequence"/>
</dbReference>
<dbReference type="EMBL" id="JAACAK010000036">
    <property type="protein sequence ID" value="NIR74377.1"/>
    <property type="molecule type" value="Genomic_DNA"/>
</dbReference>
<protein>
    <recommendedName>
        <fullName evidence="4">2-oxoisovalerate dehydrogenase subunit alpha</fullName>
        <ecNumber evidence="4">1.2.4.4</ecNumber>
    </recommendedName>
    <alternativeName>
        <fullName evidence="4">Branched-chain alpha-keto acid dehydrogenase E1 component alpha chain</fullName>
    </alternativeName>
</protein>
<keyword evidence="2 4" id="KW-0560">Oxidoreductase</keyword>
<feature type="domain" description="Dehydrogenase E1 component" evidence="7">
    <location>
        <begin position="58"/>
        <end position="318"/>
    </location>
</feature>
<dbReference type="Pfam" id="PF00676">
    <property type="entry name" value="E1_dh"/>
    <property type="match status" value="1"/>
</dbReference>
<evidence type="ECO:0000256" key="2">
    <source>
        <dbReference type="ARBA" id="ARBA00023002"/>
    </source>
</evidence>
<dbReference type="InterPro" id="IPR050771">
    <property type="entry name" value="Alpha-ketoacid_DH_E1_comp"/>
</dbReference>
<dbReference type="Gene3D" id="3.40.50.970">
    <property type="match status" value="1"/>
</dbReference>
<name>A0AAE4Z8D8_9BACT</name>
<comment type="caution">
    <text evidence="8">The sequence shown here is derived from an EMBL/GenBank/DDBJ whole genome shotgun (WGS) entry which is preliminary data.</text>
</comment>